<gene>
    <name evidence="1" type="ORF">SAMN05216429_101186</name>
</gene>
<organism evidence="1 2">
    <name type="scientific">Marinobacter persicus</name>
    <dbReference type="NCBI Taxonomy" id="930118"/>
    <lineage>
        <taxon>Bacteria</taxon>
        <taxon>Pseudomonadati</taxon>
        <taxon>Pseudomonadota</taxon>
        <taxon>Gammaproteobacteria</taxon>
        <taxon>Pseudomonadales</taxon>
        <taxon>Marinobacteraceae</taxon>
        <taxon>Marinobacter</taxon>
    </lineage>
</organism>
<evidence type="ECO:0000313" key="1">
    <source>
        <dbReference type="EMBL" id="SFJ20538.1"/>
    </source>
</evidence>
<keyword evidence="2" id="KW-1185">Reference proteome</keyword>
<dbReference type="Proteomes" id="UP000199445">
    <property type="component" value="Unassembled WGS sequence"/>
</dbReference>
<evidence type="ECO:0000313" key="2">
    <source>
        <dbReference type="Proteomes" id="UP000199445"/>
    </source>
</evidence>
<accession>A0A1I3PG83</accession>
<sequence length="88" mass="10254">MSTCKEKQTVTKIRKHNRINAFDDNRKLLRYAQLASRNAIGESFEAGISVVYMKDGQLVREDPDHEVTVVKKLQNKEKFDLREYLCHG</sequence>
<reference evidence="1 2" key="1">
    <citation type="submission" date="2016-10" db="EMBL/GenBank/DDBJ databases">
        <authorList>
            <person name="de Groot N.N."/>
        </authorList>
    </citation>
    <scope>NUCLEOTIDE SEQUENCE [LARGE SCALE GENOMIC DNA]</scope>
    <source>
        <strain evidence="1 2">IBRC-M 10445</strain>
    </source>
</reference>
<dbReference type="RefSeq" id="WP_091700461.1">
    <property type="nucleotide sequence ID" value="NZ_BMYN01000016.1"/>
</dbReference>
<dbReference type="AlphaFoldDB" id="A0A1I3PG83"/>
<dbReference type="EMBL" id="FOSC01000001">
    <property type="protein sequence ID" value="SFJ20538.1"/>
    <property type="molecule type" value="Genomic_DNA"/>
</dbReference>
<protein>
    <submittedName>
        <fullName evidence="1">Uncharacterized protein</fullName>
    </submittedName>
</protein>
<dbReference type="OrthoDB" id="7068160at2"/>
<proteinExistence type="predicted"/>
<name>A0A1I3PG83_9GAMM</name>